<dbReference type="STRING" id="1210063.GCA_001612665_01588"/>
<reference evidence="3 4" key="1">
    <citation type="submission" date="2019-03" db="EMBL/GenBank/DDBJ databases">
        <title>Genomic Encyclopedia of Type Strains, Phase IV (KMG-IV): sequencing the most valuable type-strain genomes for metagenomic binning, comparative biology and taxonomic classification.</title>
        <authorList>
            <person name="Goeker M."/>
        </authorList>
    </citation>
    <scope>NUCLEOTIDE SEQUENCE [LARGE SCALE GENOMIC DNA]</scope>
    <source>
        <strain evidence="3 4">DSM 44684</strain>
    </source>
</reference>
<evidence type="ECO:0000313" key="4">
    <source>
        <dbReference type="Proteomes" id="UP000294856"/>
    </source>
</evidence>
<comment type="caution">
    <text evidence="3">The sequence shown here is derived from an EMBL/GenBank/DDBJ whole genome shotgun (WGS) entry which is preliminary data.</text>
</comment>
<accession>A0A4R1FKC4</accession>
<keyword evidence="1" id="KW-0472">Membrane</keyword>
<feature type="transmembrane region" description="Helical" evidence="1">
    <location>
        <begin position="69"/>
        <end position="91"/>
    </location>
</feature>
<feature type="transmembrane region" description="Helical" evidence="1">
    <location>
        <begin position="97"/>
        <end position="119"/>
    </location>
</feature>
<protein>
    <submittedName>
        <fullName evidence="3">PH (Pleckstrin Homology) domain-containing protein</fullName>
    </submittedName>
</protein>
<keyword evidence="4" id="KW-1185">Reference proteome</keyword>
<dbReference type="PANTHER" id="PTHR37938:SF1">
    <property type="entry name" value="BLL0215 PROTEIN"/>
    <property type="match status" value="1"/>
</dbReference>
<dbReference type="EMBL" id="SMFR01000004">
    <property type="protein sequence ID" value="TCJ94540.1"/>
    <property type="molecule type" value="Genomic_DNA"/>
</dbReference>
<organism evidence="3 4">
    <name type="scientific">Nocardia alba</name>
    <dbReference type="NCBI Taxonomy" id="225051"/>
    <lineage>
        <taxon>Bacteria</taxon>
        <taxon>Bacillati</taxon>
        <taxon>Actinomycetota</taxon>
        <taxon>Actinomycetes</taxon>
        <taxon>Mycobacteriales</taxon>
        <taxon>Nocardiaceae</taxon>
        <taxon>Nocardia</taxon>
    </lineage>
</organism>
<name>A0A4R1FKC4_9NOCA</name>
<dbReference type="PANTHER" id="PTHR37938">
    <property type="entry name" value="BLL0215 PROTEIN"/>
    <property type="match status" value="1"/>
</dbReference>
<dbReference type="InterPro" id="IPR005182">
    <property type="entry name" value="YdbS-like_PH"/>
</dbReference>
<keyword evidence="1" id="KW-1133">Transmembrane helix</keyword>
<dbReference type="Pfam" id="PF03703">
    <property type="entry name" value="bPH_2"/>
    <property type="match status" value="1"/>
</dbReference>
<feature type="domain" description="YdbS-like PH" evidence="2">
    <location>
        <begin position="125"/>
        <end position="198"/>
    </location>
</feature>
<dbReference type="Proteomes" id="UP000294856">
    <property type="component" value="Unassembled WGS sequence"/>
</dbReference>
<evidence type="ECO:0000256" key="1">
    <source>
        <dbReference type="SAM" id="Phobius"/>
    </source>
</evidence>
<evidence type="ECO:0000259" key="2">
    <source>
        <dbReference type="Pfam" id="PF03703"/>
    </source>
</evidence>
<dbReference type="AlphaFoldDB" id="A0A4R1FKC4"/>
<proteinExistence type="predicted"/>
<keyword evidence="1" id="KW-0812">Transmembrane</keyword>
<gene>
    <name evidence="3" type="ORF">DFR71_5142</name>
</gene>
<evidence type="ECO:0000313" key="3">
    <source>
        <dbReference type="EMBL" id="TCJ94540.1"/>
    </source>
</evidence>
<sequence length="221" mass="24706">MSSKQIRGKTWQLACNPQYRLSRGIEKCGATVTGLDVSARYCRIMGYPEDVLAPDEQLILHRHPHWKMLVWPIVILIVVTAIAGFLGGLAWRNTTGHVRTVLLILIGLAWLGLVAWRVVARVIAWKSTHFIVTGRRVLVRQGVLTHTGIDIPLSRISSVQFRHGLLDRALGTGTLIIGSSSEEPLEYDDVPQVQQVHALLYHHVFEAGRSANEQHWGGGYR</sequence>